<protein>
    <submittedName>
        <fullName evidence="1">Uncharacterized protein</fullName>
    </submittedName>
</protein>
<proteinExistence type="predicted"/>
<dbReference type="PANTHER" id="PTHR36316:SF1">
    <property type="entry name" value="OS06G0213900 PROTEIN"/>
    <property type="match status" value="1"/>
</dbReference>
<comment type="caution">
    <text evidence="1">The sequence shown here is derived from an EMBL/GenBank/DDBJ whole genome shotgun (WGS) entry which is preliminary data.</text>
</comment>
<evidence type="ECO:0000313" key="1">
    <source>
        <dbReference type="EMBL" id="KAL1542850.1"/>
    </source>
</evidence>
<reference evidence="1 2" key="1">
    <citation type="submission" date="2024-06" db="EMBL/GenBank/DDBJ databases">
        <title>A chromosome level genome sequence of Diviner's sage (Salvia divinorum).</title>
        <authorList>
            <person name="Ford S.A."/>
            <person name="Ro D.-K."/>
            <person name="Ness R.W."/>
            <person name="Phillips M.A."/>
        </authorList>
    </citation>
    <scope>NUCLEOTIDE SEQUENCE [LARGE SCALE GENOMIC DNA]</scope>
    <source>
        <strain evidence="1">SAF-2024a</strain>
        <tissue evidence="1">Leaf</tissue>
    </source>
</reference>
<sequence length="110" mass="11926">MGTPAPESVESSVRTPDGRLKYPGLLTTAKKHKASFVQFAIMTGILMTSLRSLGHKYRISELTEDAAALKREQGSISARMDHIKESLRAEAAAEPTGAFAARLRLLLGDE</sequence>
<evidence type="ECO:0000313" key="2">
    <source>
        <dbReference type="Proteomes" id="UP001567538"/>
    </source>
</evidence>
<organism evidence="1 2">
    <name type="scientific">Salvia divinorum</name>
    <name type="common">Maria pastora</name>
    <name type="synonym">Diviner's sage</name>
    <dbReference type="NCBI Taxonomy" id="28513"/>
    <lineage>
        <taxon>Eukaryota</taxon>
        <taxon>Viridiplantae</taxon>
        <taxon>Streptophyta</taxon>
        <taxon>Embryophyta</taxon>
        <taxon>Tracheophyta</taxon>
        <taxon>Spermatophyta</taxon>
        <taxon>Magnoliopsida</taxon>
        <taxon>eudicotyledons</taxon>
        <taxon>Gunneridae</taxon>
        <taxon>Pentapetalae</taxon>
        <taxon>asterids</taxon>
        <taxon>lamiids</taxon>
        <taxon>Lamiales</taxon>
        <taxon>Lamiaceae</taxon>
        <taxon>Nepetoideae</taxon>
        <taxon>Mentheae</taxon>
        <taxon>Salviinae</taxon>
        <taxon>Salvia</taxon>
        <taxon>Salvia subgen. Calosphace</taxon>
    </lineage>
</organism>
<accession>A0ABD1GFF7</accession>
<keyword evidence="2" id="KW-1185">Reference proteome</keyword>
<gene>
    <name evidence="1" type="ORF">AAHA92_19886</name>
</gene>
<dbReference type="AlphaFoldDB" id="A0ABD1GFF7"/>
<dbReference type="PANTHER" id="PTHR36316">
    <property type="entry name" value="OS06G0213900 PROTEIN"/>
    <property type="match status" value="1"/>
</dbReference>
<dbReference type="EMBL" id="JBEAFC010000008">
    <property type="protein sequence ID" value="KAL1542850.1"/>
    <property type="molecule type" value="Genomic_DNA"/>
</dbReference>
<name>A0ABD1GFF7_SALDI</name>
<dbReference type="Proteomes" id="UP001567538">
    <property type="component" value="Unassembled WGS sequence"/>
</dbReference>